<gene>
    <name evidence="2" type="ORF">BAZSYMA_ACONTIG00281_5</name>
</gene>
<dbReference type="OrthoDB" id="9798346at2"/>
<feature type="chain" id="PRO_5012475516" description="DUF3108 domain-containing protein" evidence="1">
    <location>
        <begin position="16"/>
        <end position="194"/>
    </location>
</feature>
<accession>A0A1H6KNV8</accession>
<evidence type="ECO:0008006" key="4">
    <source>
        <dbReference type="Google" id="ProtNLM"/>
    </source>
</evidence>
<evidence type="ECO:0000313" key="3">
    <source>
        <dbReference type="Proteomes" id="UP000198988"/>
    </source>
</evidence>
<organism evidence="2 3">
    <name type="scientific">Bathymodiolus azoricus thioautotrophic gill symbiont</name>
    <dbReference type="NCBI Taxonomy" id="235205"/>
    <lineage>
        <taxon>Bacteria</taxon>
        <taxon>Pseudomonadati</taxon>
        <taxon>Pseudomonadota</taxon>
        <taxon>Gammaproteobacteria</taxon>
        <taxon>sulfur-oxidizing symbionts</taxon>
    </lineage>
</organism>
<dbReference type="RefSeq" id="WP_090715450.1">
    <property type="nucleotide sequence ID" value="NZ_CAESAP020000354.1"/>
</dbReference>
<reference evidence="3" key="1">
    <citation type="submission" date="2016-06" db="EMBL/GenBank/DDBJ databases">
        <authorList>
            <person name="Petersen J."/>
            <person name="Sayavedra L."/>
        </authorList>
    </citation>
    <scope>NUCLEOTIDE SEQUENCE [LARGE SCALE GENOMIC DNA]</scope>
    <source>
        <strain evidence="3">BazSymA</strain>
    </source>
</reference>
<name>A0A1H6KNV8_9GAMM</name>
<dbReference type="AlphaFoldDB" id="A0A1H6KNV8"/>
<protein>
    <recommendedName>
        <fullName evidence="4">DUF3108 domain-containing protein</fullName>
    </recommendedName>
</protein>
<feature type="signal peptide" evidence="1">
    <location>
        <begin position="1"/>
        <end position="15"/>
    </location>
</feature>
<dbReference type="EMBL" id="CDSC02000143">
    <property type="protein sequence ID" value="SEH73217.1"/>
    <property type="molecule type" value="Genomic_DNA"/>
</dbReference>
<sequence length="194" mass="22576">MRFLLLLLFSSSVLALKPHMATYTLSASNFEIGKEVRTLHKEKNVYYYTAHAETTGLASLIKNYEIHSKSIFIIDKSGLHSKHYQNFERDGNKIKKDFNVRPTGQQVDSLNRLLAITYELENNPEKKDFQLLVHDGSAPEKQYYQQLPSGDDNLIKVTSKERNLTAFFAKDKYYLPVLVRRNKFTYKLDTIEFN</sequence>
<proteinExistence type="predicted"/>
<keyword evidence="1" id="KW-0732">Signal</keyword>
<evidence type="ECO:0000256" key="1">
    <source>
        <dbReference type="SAM" id="SignalP"/>
    </source>
</evidence>
<dbReference type="Proteomes" id="UP000198988">
    <property type="component" value="Unassembled WGS sequence"/>
</dbReference>
<evidence type="ECO:0000313" key="2">
    <source>
        <dbReference type="EMBL" id="SEH73217.1"/>
    </source>
</evidence>